<dbReference type="Gene3D" id="1.10.10.10">
    <property type="entry name" value="Winged helix-like DNA-binding domain superfamily/Winged helix DNA-binding domain"/>
    <property type="match status" value="1"/>
</dbReference>
<dbReference type="Gene3D" id="3.40.50.150">
    <property type="entry name" value="Vaccinia Virus protein VP39"/>
    <property type="match status" value="1"/>
</dbReference>
<dbReference type="PANTHER" id="PTHR43712">
    <property type="entry name" value="PUTATIVE (AFU_ORTHOLOGUE AFUA_4G14580)-RELATED"/>
    <property type="match status" value="1"/>
</dbReference>
<dbReference type="Gene3D" id="1.10.287.1350">
    <property type="match status" value="1"/>
</dbReference>
<comment type="caution">
    <text evidence="7">The sequence shown here is derived from an EMBL/GenBank/DDBJ whole genome shotgun (WGS) entry which is preliminary data.</text>
</comment>
<dbReference type="InterPro" id="IPR012967">
    <property type="entry name" value="COMT_dimerisation"/>
</dbReference>
<evidence type="ECO:0000256" key="3">
    <source>
        <dbReference type="ARBA" id="ARBA00022691"/>
    </source>
</evidence>
<dbReference type="InterPro" id="IPR001077">
    <property type="entry name" value="COMT_C"/>
</dbReference>
<evidence type="ECO:0000256" key="1">
    <source>
        <dbReference type="ARBA" id="ARBA00022603"/>
    </source>
</evidence>
<protein>
    <submittedName>
        <fullName evidence="7">O-methyltransferase</fullName>
    </submittedName>
</protein>
<gene>
    <name evidence="7" type="ORF">FB558_7217</name>
</gene>
<dbReference type="EMBL" id="VFPA01000005">
    <property type="protein sequence ID" value="TQM04186.1"/>
    <property type="molecule type" value="Genomic_DNA"/>
</dbReference>
<feature type="active site" description="Proton acceptor" evidence="4">
    <location>
        <position position="236"/>
    </location>
</feature>
<keyword evidence="3" id="KW-0949">S-adenosyl-L-methionine</keyword>
<dbReference type="SUPFAM" id="SSF53335">
    <property type="entry name" value="S-adenosyl-L-methionine-dependent methyltransferases"/>
    <property type="match status" value="1"/>
</dbReference>
<evidence type="ECO:0000259" key="6">
    <source>
        <dbReference type="Pfam" id="PF08100"/>
    </source>
</evidence>
<keyword evidence="2 7" id="KW-0808">Transferase</keyword>
<evidence type="ECO:0000256" key="4">
    <source>
        <dbReference type="PIRSR" id="PIRSR005739-1"/>
    </source>
</evidence>
<dbReference type="SUPFAM" id="SSF46785">
    <property type="entry name" value="Winged helix' DNA-binding domain"/>
    <property type="match status" value="1"/>
</dbReference>
<dbReference type="PIRSF" id="PIRSF005739">
    <property type="entry name" value="O-mtase"/>
    <property type="match status" value="1"/>
</dbReference>
<dbReference type="InterPro" id="IPR036390">
    <property type="entry name" value="WH_DNA-bd_sf"/>
</dbReference>
<evidence type="ECO:0000313" key="8">
    <source>
        <dbReference type="Proteomes" id="UP000315677"/>
    </source>
</evidence>
<dbReference type="PROSITE" id="PS51683">
    <property type="entry name" value="SAM_OMT_II"/>
    <property type="match status" value="1"/>
</dbReference>
<dbReference type="GO" id="GO:0046983">
    <property type="term" value="F:protein dimerization activity"/>
    <property type="evidence" value="ECO:0007669"/>
    <property type="project" value="InterPro"/>
</dbReference>
<evidence type="ECO:0000313" key="7">
    <source>
        <dbReference type="EMBL" id="TQM04186.1"/>
    </source>
</evidence>
<dbReference type="AlphaFoldDB" id="A0A543D4D0"/>
<feature type="domain" description="O-methyltransferase dimerisation" evidence="6">
    <location>
        <begin position="13"/>
        <end position="84"/>
    </location>
</feature>
<organism evidence="7 8">
    <name type="scientific">Pseudonocardia kunmingensis</name>
    <dbReference type="NCBI Taxonomy" id="630975"/>
    <lineage>
        <taxon>Bacteria</taxon>
        <taxon>Bacillati</taxon>
        <taxon>Actinomycetota</taxon>
        <taxon>Actinomycetes</taxon>
        <taxon>Pseudonocardiales</taxon>
        <taxon>Pseudonocardiaceae</taxon>
        <taxon>Pseudonocardia</taxon>
    </lineage>
</organism>
<keyword evidence="1 7" id="KW-0489">Methyltransferase</keyword>
<dbReference type="InterPro" id="IPR029063">
    <property type="entry name" value="SAM-dependent_MTases_sf"/>
</dbReference>
<dbReference type="Pfam" id="PF08100">
    <property type="entry name" value="Dimerisation"/>
    <property type="match status" value="1"/>
</dbReference>
<keyword evidence="8" id="KW-1185">Reference proteome</keyword>
<dbReference type="GO" id="GO:0008171">
    <property type="term" value="F:O-methyltransferase activity"/>
    <property type="evidence" value="ECO:0007669"/>
    <property type="project" value="InterPro"/>
</dbReference>
<evidence type="ECO:0000259" key="5">
    <source>
        <dbReference type="Pfam" id="PF00891"/>
    </source>
</evidence>
<name>A0A543D4D0_9PSEU</name>
<feature type="domain" description="O-methyltransferase C-terminal" evidence="5">
    <location>
        <begin position="108"/>
        <end position="310"/>
    </location>
</feature>
<reference evidence="7 8" key="1">
    <citation type="submission" date="2019-06" db="EMBL/GenBank/DDBJ databases">
        <title>Sequencing the genomes of 1000 actinobacteria strains.</title>
        <authorList>
            <person name="Klenk H.-P."/>
        </authorList>
    </citation>
    <scope>NUCLEOTIDE SEQUENCE [LARGE SCALE GENOMIC DNA]</scope>
    <source>
        <strain evidence="7 8">DSM 45301</strain>
    </source>
</reference>
<dbReference type="InterPro" id="IPR016461">
    <property type="entry name" value="COMT-like"/>
</dbReference>
<dbReference type="GO" id="GO:0032259">
    <property type="term" value="P:methylation"/>
    <property type="evidence" value="ECO:0007669"/>
    <property type="project" value="UniProtKB-KW"/>
</dbReference>
<proteinExistence type="predicted"/>
<dbReference type="InterPro" id="IPR036388">
    <property type="entry name" value="WH-like_DNA-bd_sf"/>
</dbReference>
<sequence length="334" mass="34658">MTAAERERVAGMVFGFFPAQVVQTLARLGVPDALAAGPLGLDALADRTGARPGPLGRLLRAAAGLDLVTGTADGFELTAGGQLLRTGLPGSIGNLAQLFCGDAVWRAWGELEWSVRTGEPSFEKLTGHSSFAHFAADPALNAVFTEAMAEGTRRAAPGIVAACDLTGVGTLADVGGGNGTLLAAFLDAHPDLRGILFDTPSGASDLVVGERCEVVTGDFFADVPEADAYVVKSVIHDWDDERSVAILSRIREAAPAHAAVFVVEPVLVDEPAALGAQRTLLMSDLNMLVCTGGRERTEAEFAALLEAAGLRLTAVTPTEASGYSVLRAVRRAVP</sequence>
<dbReference type="OrthoDB" id="3804952at2"/>
<dbReference type="PANTHER" id="PTHR43712:SF2">
    <property type="entry name" value="O-METHYLTRANSFERASE CICE"/>
    <property type="match status" value="1"/>
</dbReference>
<accession>A0A543D4D0</accession>
<dbReference type="Pfam" id="PF00891">
    <property type="entry name" value="Methyltransf_2"/>
    <property type="match status" value="1"/>
</dbReference>
<evidence type="ECO:0000256" key="2">
    <source>
        <dbReference type="ARBA" id="ARBA00022679"/>
    </source>
</evidence>
<dbReference type="RefSeq" id="WP_142061342.1">
    <property type="nucleotide sequence ID" value="NZ_VFPA01000005.1"/>
</dbReference>
<dbReference type="Proteomes" id="UP000315677">
    <property type="component" value="Unassembled WGS sequence"/>
</dbReference>